<sequence>MSEYVGAARSLYLELRALGLKVWVEDDPDGVVLDYGLIVDGLRSLPETSARSARRRIRRHKEGLVLLLLDRRDPDLDAVRREGQRA</sequence>
<dbReference type="KEGG" id="rmar:GBA65_02210"/>
<accession>A0A6G8PSV1</accession>
<organism evidence="1 2">
    <name type="scientific">Rubrobacter marinus</name>
    <dbReference type="NCBI Taxonomy" id="2653852"/>
    <lineage>
        <taxon>Bacteria</taxon>
        <taxon>Bacillati</taxon>
        <taxon>Actinomycetota</taxon>
        <taxon>Rubrobacteria</taxon>
        <taxon>Rubrobacterales</taxon>
        <taxon>Rubrobacteraceae</taxon>
        <taxon>Rubrobacter</taxon>
    </lineage>
</organism>
<dbReference type="RefSeq" id="WP_166395193.1">
    <property type="nucleotide sequence ID" value="NZ_CP045121.1"/>
</dbReference>
<name>A0A6G8PSV1_9ACTN</name>
<dbReference type="EMBL" id="CP045121">
    <property type="protein sequence ID" value="QIN77510.1"/>
    <property type="molecule type" value="Genomic_DNA"/>
</dbReference>
<dbReference type="AlphaFoldDB" id="A0A6G8PSV1"/>
<keyword evidence="2" id="KW-1185">Reference proteome</keyword>
<evidence type="ECO:0000313" key="2">
    <source>
        <dbReference type="Proteomes" id="UP000502706"/>
    </source>
</evidence>
<evidence type="ECO:0008006" key="3">
    <source>
        <dbReference type="Google" id="ProtNLM"/>
    </source>
</evidence>
<protein>
    <recommendedName>
        <fullName evidence="3">TubC N-terminal docking domain-containing protein</fullName>
    </recommendedName>
</protein>
<gene>
    <name evidence="1" type="ORF">GBA65_02210</name>
</gene>
<evidence type="ECO:0000313" key="1">
    <source>
        <dbReference type="EMBL" id="QIN77510.1"/>
    </source>
</evidence>
<dbReference type="Proteomes" id="UP000502706">
    <property type="component" value="Chromosome"/>
</dbReference>
<proteinExistence type="predicted"/>
<reference evidence="1 2" key="1">
    <citation type="submission" date="2019-10" db="EMBL/GenBank/DDBJ databases">
        <title>Rubrobacter sp nov SCSIO 52915 isolated from a deep-sea sediment in the South China Sea.</title>
        <authorList>
            <person name="Chen R.W."/>
        </authorList>
    </citation>
    <scope>NUCLEOTIDE SEQUENCE [LARGE SCALE GENOMIC DNA]</scope>
    <source>
        <strain evidence="1 2">SCSIO 52915</strain>
    </source>
</reference>